<dbReference type="Proteomes" id="UP000540079">
    <property type="component" value="Unassembled WGS sequence"/>
</dbReference>
<name>A0A1E3XHB0_PASMD</name>
<dbReference type="Proteomes" id="UP001145481">
    <property type="component" value="Unassembled WGS sequence"/>
</dbReference>
<dbReference type="PROSITE" id="PS51648">
    <property type="entry name" value="YCGL"/>
    <property type="match status" value="1"/>
</dbReference>
<dbReference type="EMBL" id="JANIEN010000015">
    <property type="protein sequence ID" value="MDT3453200.1"/>
    <property type="molecule type" value="Genomic_DNA"/>
</dbReference>
<reference evidence="5 6" key="1">
    <citation type="journal article" date="2018" name="Front. Microbiol.">
        <title>Genetic and Phylogenetic Characteristics of Pasteurella multocida Isolates From Different Host Species.</title>
        <authorList>
            <person name="Peng Z."/>
            <person name="Liang W."/>
            <person name="Wang F."/>
            <person name="Xu Z."/>
            <person name="Xie Z."/>
            <person name="Lian Z."/>
            <person name="Hua L."/>
            <person name="Zhou R."/>
            <person name="Chen H."/>
            <person name="Wu B."/>
        </authorList>
    </citation>
    <scope>NUCLEOTIDE SEQUENCE [LARGE SCALE GENOMIC DNA]</scope>
    <source>
        <strain evidence="5 6">HNA06</strain>
    </source>
</reference>
<comment type="caution">
    <text evidence="3">The sequence shown here is derived from an EMBL/GenBank/DDBJ whole genome shotgun (WGS) entry which is preliminary data.</text>
</comment>
<evidence type="ECO:0000259" key="2">
    <source>
        <dbReference type="PROSITE" id="PS51648"/>
    </source>
</evidence>
<dbReference type="EMBL" id="JANJHC010000008">
    <property type="protein sequence ID" value="MDA5622905.1"/>
    <property type="molecule type" value="Genomic_DNA"/>
</dbReference>
<proteinExistence type="inferred from homology"/>
<reference evidence="4" key="3">
    <citation type="submission" date="2022-07" db="EMBL/GenBank/DDBJ databases">
        <title>Sequence of Pasteurella multocoda 17BRD-035.</title>
        <authorList>
            <person name="Roy Chowdhury P."/>
            <person name="Alhamami T."/>
            <person name="Trott D.J."/>
            <person name="Djordvevic S.P."/>
        </authorList>
    </citation>
    <scope>NUCLEOTIDE SEQUENCE</scope>
    <source>
        <strain evidence="4">17BRD-035</strain>
    </source>
</reference>
<organism evidence="3 7">
    <name type="scientific">Pasteurella multocida</name>
    <dbReference type="NCBI Taxonomy" id="747"/>
    <lineage>
        <taxon>Bacteria</taxon>
        <taxon>Pseudomonadati</taxon>
        <taxon>Pseudomonadota</taxon>
        <taxon>Gammaproteobacteria</taxon>
        <taxon>Pasteurellales</taxon>
        <taxon>Pasteurellaceae</taxon>
        <taxon>Pasteurella</taxon>
    </lineage>
</organism>
<dbReference type="SMR" id="A0A1E3XHB0"/>
<feature type="domain" description="YcgL" evidence="2">
    <location>
        <begin position="1"/>
        <end position="83"/>
    </location>
</feature>
<gene>
    <name evidence="5" type="ORF">C2800_06765</name>
    <name evidence="3" type="ORF">NM948_05015</name>
    <name evidence="4" type="ORF">NQF69_10525</name>
</gene>
<protein>
    <recommendedName>
        <fullName evidence="1">YcgL domain-containing protein C2800_06765</fullName>
    </recommendedName>
</protein>
<evidence type="ECO:0000313" key="5">
    <source>
        <dbReference type="EMBL" id="NNI79119.1"/>
    </source>
</evidence>
<dbReference type="RefSeq" id="WP_005751337.1">
    <property type="nucleotide sequence ID" value="NZ_AP025519.1"/>
</dbReference>
<evidence type="ECO:0000313" key="6">
    <source>
        <dbReference type="Proteomes" id="UP000540079"/>
    </source>
</evidence>
<dbReference type="InterPro" id="IPR027354">
    <property type="entry name" value="YcgL_dom"/>
</dbReference>
<dbReference type="EMBL" id="PPVL01000005">
    <property type="protein sequence ID" value="NNI79119.1"/>
    <property type="molecule type" value="Genomic_DNA"/>
</dbReference>
<evidence type="ECO:0000313" key="3">
    <source>
        <dbReference type="EMBL" id="MDA5622905.1"/>
    </source>
</evidence>
<accession>A0A1E3XHB0</accession>
<evidence type="ECO:0000313" key="4">
    <source>
        <dbReference type="EMBL" id="MDT3453200.1"/>
    </source>
</evidence>
<dbReference type="InterPro" id="IPR038068">
    <property type="entry name" value="YcgL-like_sf"/>
</dbReference>
<evidence type="ECO:0000256" key="1">
    <source>
        <dbReference type="HAMAP-Rule" id="MF_01866"/>
    </source>
</evidence>
<dbReference type="Pfam" id="PF05166">
    <property type="entry name" value="YcgL"/>
    <property type="match status" value="1"/>
</dbReference>
<dbReference type="PANTHER" id="PTHR38109:SF1">
    <property type="entry name" value="PROTEIN YCGL"/>
    <property type="match status" value="1"/>
</dbReference>
<sequence>MLCAIYKSTRKMGTYLYVAKRDQFDAVPEVLRNAFGPPIFVMMFNLAGEKALVNAEKAEVRKQIETQGFYLQMPKEDDWLFKL</sequence>
<dbReference type="Gene3D" id="3.10.510.20">
    <property type="entry name" value="YcgL domain"/>
    <property type="match status" value="1"/>
</dbReference>
<evidence type="ECO:0000313" key="7">
    <source>
        <dbReference type="Proteomes" id="UP001145481"/>
    </source>
</evidence>
<dbReference type="KEGG" id="pmul:DR93_1217"/>
<dbReference type="AlphaFoldDB" id="A0A1E3XHB0"/>
<dbReference type="Proteomes" id="UP001182304">
    <property type="component" value="Unassembled WGS sequence"/>
</dbReference>
<dbReference type="PANTHER" id="PTHR38109">
    <property type="entry name" value="PROTEIN YCGL"/>
    <property type="match status" value="1"/>
</dbReference>
<reference evidence="3" key="2">
    <citation type="submission" date="2022-07" db="EMBL/GenBank/DDBJ databases">
        <title>Genome-based characterization of novel serogroup A variants of Pasteurella multocida.</title>
        <authorList>
            <person name="Prajapati A."/>
            <person name="Yogisharadhya R."/>
            <person name="Mohanty N."/>
            <person name="Chanda M."/>
            <person name="Mendem S.K."/>
            <person name="Siddaramappa S."/>
            <person name="Shivachandra S.B."/>
        </authorList>
    </citation>
    <scope>NUCLEOTIDE SEQUENCE</scope>
    <source>
        <strain evidence="3">NIVEDIPm19</strain>
    </source>
</reference>
<dbReference type="SUPFAM" id="SSF160191">
    <property type="entry name" value="YcgL-like"/>
    <property type="match status" value="1"/>
</dbReference>
<dbReference type="HAMAP" id="MF_01866">
    <property type="entry name" value="UPF0745"/>
    <property type="match status" value="1"/>
</dbReference>